<proteinExistence type="predicted"/>
<dbReference type="GO" id="GO:0005829">
    <property type="term" value="C:cytosol"/>
    <property type="evidence" value="ECO:0007669"/>
    <property type="project" value="TreeGrafter"/>
</dbReference>
<dbReference type="PANTHER" id="PTHR31531">
    <property type="entry name" value="E3 UBIQUITIN-PROTEIN LIGASE E3D FAMILY MEMBER"/>
    <property type="match status" value="1"/>
</dbReference>
<dbReference type="InterPro" id="IPR019193">
    <property type="entry name" value="UBQ-conj_enz_E2-bd_prot"/>
</dbReference>
<gene>
    <name evidence="2" type="ORF">N0V91_004373</name>
</gene>
<dbReference type="GO" id="GO:0051865">
    <property type="term" value="P:protein autoubiquitination"/>
    <property type="evidence" value="ECO:0007669"/>
    <property type="project" value="TreeGrafter"/>
</dbReference>
<dbReference type="GO" id="GO:0005634">
    <property type="term" value="C:nucleus"/>
    <property type="evidence" value="ECO:0007669"/>
    <property type="project" value="TreeGrafter"/>
</dbReference>
<evidence type="ECO:0000313" key="2">
    <source>
        <dbReference type="EMBL" id="KAJ4406683.1"/>
    </source>
</evidence>
<evidence type="ECO:0000313" key="3">
    <source>
        <dbReference type="Proteomes" id="UP001140510"/>
    </source>
</evidence>
<dbReference type="AlphaFoldDB" id="A0A9W8ZH84"/>
<dbReference type="GO" id="GO:0031624">
    <property type="term" value="F:ubiquitin conjugating enzyme binding"/>
    <property type="evidence" value="ECO:0007669"/>
    <property type="project" value="TreeGrafter"/>
</dbReference>
<feature type="compositionally biased region" description="Acidic residues" evidence="1">
    <location>
        <begin position="455"/>
        <end position="469"/>
    </location>
</feature>
<comment type="caution">
    <text evidence="2">The sequence shown here is derived from an EMBL/GenBank/DDBJ whole genome shotgun (WGS) entry which is preliminary data.</text>
</comment>
<evidence type="ECO:0000256" key="1">
    <source>
        <dbReference type="SAM" id="MobiDB-lite"/>
    </source>
</evidence>
<dbReference type="GO" id="GO:0061630">
    <property type="term" value="F:ubiquitin protein ligase activity"/>
    <property type="evidence" value="ECO:0007669"/>
    <property type="project" value="TreeGrafter"/>
</dbReference>
<protein>
    <recommendedName>
        <fullName evidence="4">Ubiquitin-conjugating enzyme E2-binding protein</fullName>
    </recommendedName>
</protein>
<dbReference type="Proteomes" id="UP001140510">
    <property type="component" value="Unassembled WGS sequence"/>
</dbReference>
<sequence length="499" mass="56108">MSHHSALPKSAYDALGLPPSVVRILMNPKPRPPSISAPELHQNARDFADRLPENETHIMLYAELLLHIRTITLFASLRSHHTRETKARLDADGNLITVSHEGYKATIRLPIKVDGKGDAALELPAQPPSKEITLRLQMEEQEDSDMLGLMAESRKANIVPWDGVTLEKQEGVELRCKNCEGVLVSREAVREWKDLPNENWAEMMDFWHCHKPDEHHLHDHTHEVGGQKGYAAGNRLKAVEGVGFVDLTRFLLKEQDCEGAKVSFNEDQADAPILCKHCGQTVGKQDASADGWRIWKWCLSISSGPASSSSYSTYSAQKWISARLLYLIENVGVRKFHIHPPPSPSIATASTPTSWTPSILVWVFTPDLLFSSSIVRPHRRDPTRAVKCFFKKQAWAPLQPGEPESATIEDVEFPHELYEELHKSLYESQNIIPATARKFQGWDVGVLERFDVGEEVLGEQDEGEQETEGMEGLGLGDDDDDDERRGREVRRSLSQESLD</sequence>
<dbReference type="GO" id="GO:0006513">
    <property type="term" value="P:protein monoubiquitination"/>
    <property type="evidence" value="ECO:0007669"/>
    <property type="project" value="TreeGrafter"/>
</dbReference>
<dbReference type="PANTHER" id="PTHR31531:SF2">
    <property type="entry name" value="E3 UBIQUITIN-PROTEIN LIGASE E3D"/>
    <property type="match status" value="1"/>
</dbReference>
<dbReference type="GO" id="GO:0043161">
    <property type="term" value="P:proteasome-mediated ubiquitin-dependent protein catabolic process"/>
    <property type="evidence" value="ECO:0007669"/>
    <property type="project" value="TreeGrafter"/>
</dbReference>
<dbReference type="OrthoDB" id="386949at2759"/>
<accession>A0A9W8ZH84</accession>
<reference evidence="2" key="1">
    <citation type="submission" date="2022-10" db="EMBL/GenBank/DDBJ databases">
        <title>Tapping the CABI collections for fungal endophytes: first genome assemblies for Collariella, Neodidymelliopsis, Ascochyta clinopodiicola, Didymella pomorum, Didymosphaeria variabile, Neocosmospora piperis and Neocucurbitaria cava.</title>
        <authorList>
            <person name="Hill R."/>
        </authorList>
    </citation>
    <scope>NUCLEOTIDE SEQUENCE</scope>
    <source>
        <strain evidence="2">IMI 355091</strain>
    </source>
</reference>
<name>A0A9W8ZH84_9PLEO</name>
<dbReference type="Pfam" id="PF09814">
    <property type="entry name" value="HECT_2"/>
    <property type="match status" value="1"/>
</dbReference>
<dbReference type="GO" id="GO:0000209">
    <property type="term" value="P:protein polyubiquitination"/>
    <property type="evidence" value="ECO:0007669"/>
    <property type="project" value="TreeGrafter"/>
</dbReference>
<feature type="region of interest" description="Disordered" evidence="1">
    <location>
        <begin position="455"/>
        <end position="499"/>
    </location>
</feature>
<organism evidence="2 3">
    <name type="scientific">Didymella pomorum</name>
    <dbReference type="NCBI Taxonomy" id="749634"/>
    <lineage>
        <taxon>Eukaryota</taxon>
        <taxon>Fungi</taxon>
        <taxon>Dikarya</taxon>
        <taxon>Ascomycota</taxon>
        <taxon>Pezizomycotina</taxon>
        <taxon>Dothideomycetes</taxon>
        <taxon>Pleosporomycetidae</taxon>
        <taxon>Pleosporales</taxon>
        <taxon>Pleosporineae</taxon>
        <taxon>Didymellaceae</taxon>
        <taxon>Didymella</taxon>
    </lineage>
</organism>
<evidence type="ECO:0008006" key="4">
    <source>
        <dbReference type="Google" id="ProtNLM"/>
    </source>
</evidence>
<dbReference type="GO" id="GO:0030332">
    <property type="term" value="F:cyclin binding"/>
    <property type="evidence" value="ECO:0007669"/>
    <property type="project" value="TreeGrafter"/>
</dbReference>
<feature type="compositionally biased region" description="Basic and acidic residues" evidence="1">
    <location>
        <begin position="483"/>
        <end position="493"/>
    </location>
</feature>
<dbReference type="EMBL" id="JAPEVA010000025">
    <property type="protein sequence ID" value="KAJ4406683.1"/>
    <property type="molecule type" value="Genomic_DNA"/>
</dbReference>
<keyword evidence="3" id="KW-1185">Reference proteome</keyword>
<dbReference type="GO" id="GO:0000151">
    <property type="term" value="C:ubiquitin ligase complex"/>
    <property type="evidence" value="ECO:0007669"/>
    <property type="project" value="TreeGrafter"/>
</dbReference>